<comment type="caution">
    <text evidence="2">The sequence shown here is derived from an EMBL/GenBank/DDBJ whole genome shotgun (WGS) entry which is preliminary data.</text>
</comment>
<dbReference type="Proteomes" id="UP000580797">
    <property type="component" value="Unassembled WGS sequence"/>
</dbReference>
<evidence type="ECO:0000313" key="3">
    <source>
        <dbReference type="Proteomes" id="UP000580797"/>
    </source>
</evidence>
<accession>A0A7W8WYK1</accession>
<name>A0A7W8WYK1_9MICC</name>
<dbReference type="RefSeq" id="WP_183664376.1">
    <property type="nucleotide sequence ID" value="NZ_BAAARH010000010.1"/>
</dbReference>
<protein>
    <submittedName>
        <fullName evidence="2">Uncharacterized protein</fullName>
    </submittedName>
</protein>
<evidence type="ECO:0000256" key="1">
    <source>
        <dbReference type="SAM" id="MobiDB-lite"/>
    </source>
</evidence>
<proteinExistence type="predicted"/>
<evidence type="ECO:0000313" key="2">
    <source>
        <dbReference type="EMBL" id="MBB5512421.1"/>
    </source>
</evidence>
<reference evidence="2 3" key="1">
    <citation type="submission" date="2020-08" db="EMBL/GenBank/DDBJ databases">
        <title>Sequencing the genomes of 1000 actinobacteria strains.</title>
        <authorList>
            <person name="Klenk H.-P."/>
        </authorList>
    </citation>
    <scope>NUCLEOTIDE SEQUENCE [LARGE SCALE GENOMIC DNA]</scope>
    <source>
        <strain evidence="2 3">DSM 105783</strain>
    </source>
</reference>
<feature type="region of interest" description="Disordered" evidence="1">
    <location>
        <begin position="137"/>
        <end position="159"/>
    </location>
</feature>
<organism evidence="2 3">
    <name type="scientific">Neomicrococcus aestuarii</name>
    <dbReference type="NCBI Taxonomy" id="556325"/>
    <lineage>
        <taxon>Bacteria</taxon>
        <taxon>Bacillati</taxon>
        <taxon>Actinomycetota</taxon>
        <taxon>Actinomycetes</taxon>
        <taxon>Micrococcales</taxon>
        <taxon>Micrococcaceae</taxon>
        <taxon>Neomicrococcus</taxon>
    </lineage>
</organism>
<dbReference type="EMBL" id="JACHDR010000001">
    <property type="protein sequence ID" value="MBB5512421.1"/>
    <property type="molecule type" value="Genomic_DNA"/>
</dbReference>
<gene>
    <name evidence="2" type="ORF">HD598_001108</name>
</gene>
<sequence>MPTFEDPKVDADELGEAARGLAYATRSFETPVDTYEVLGSLHHALSGVQQSLQQLAAWHEGHGQFAATDNGDRTAGQEHAVNASGWLTIAAASTEQVIHLVMKAQAENGYIAWQPDRHIVAAPNQLAALAEALTAREATLTPEENNPSGVTGNERGLSR</sequence>
<dbReference type="AlphaFoldDB" id="A0A7W8WYK1"/>